<gene>
    <name evidence="1" type="ORF">CEXT_420751</name>
</gene>
<evidence type="ECO:0000313" key="2">
    <source>
        <dbReference type="Proteomes" id="UP001054945"/>
    </source>
</evidence>
<reference evidence="1 2" key="1">
    <citation type="submission" date="2021-06" db="EMBL/GenBank/DDBJ databases">
        <title>Caerostris extrusa draft genome.</title>
        <authorList>
            <person name="Kono N."/>
            <person name="Arakawa K."/>
        </authorList>
    </citation>
    <scope>NUCLEOTIDE SEQUENCE [LARGE SCALE GENOMIC DNA]</scope>
</reference>
<organism evidence="1 2">
    <name type="scientific">Caerostris extrusa</name>
    <name type="common">Bark spider</name>
    <name type="synonym">Caerostris bankana</name>
    <dbReference type="NCBI Taxonomy" id="172846"/>
    <lineage>
        <taxon>Eukaryota</taxon>
        <taxon>Metazoa</taxon>
        <taxon>Ecdysozoa</taxon>
        <taxon>Arthropoda</taxon>
        <taxon>Chelicerata</taxon>
        <taxon>Arachnida</taxon>
        <taxon>Araneae</taxon>
        <taxon>Araneomorphae</taxon>
        <taxon>Entelegynae</taxon>
        <taxon>Araneoidea</taxon>
        <taxon>Araneidae</taxon>
        <taxon>Caerostris</taxon>
    </lineage>
</organism>
<evidence type="ECO:0000313" key="1">
    <source>
        <dbReference type="EMBL" id="GIX89621.1"/>
    </source>
</evidence>
<comment type="caution">
    <text evidence="1">The sequence shown here is derived from an EMBL/GenBank/DDBJ whole genome shotgun (WGS) entry which is preliminary data.</text>
</comment>
<dbReference type="EMBL" id="BPLR01021445">
    <property type="protein sequence ID" value="GIX89621.1"/>
    <property type="molecule type" value="Genomic_DNA"/>
</dbReference>
<dbReference type="AlphaFoldDB" id="A0AAV4P1H6"/>
<dbReference type="Proteomes" id="UP001054945">
    <property type="component" value="Unassembled WGS sequence"/>
</dbReference>
<keyword evidence="2" id="KW-1185">Reference proteome</keyword>
<proteinExistence type="predicted"/>
<name>A0AAV4P1H6_CAEEX</name>
<accession>A0AAV4P1H6</accession>
<protein>
    <submittedName>
        <fullName evidence="1">Uncharacterized protein</fullName>
    </submittedName>
</protein>
<sequence length="73" mass="8162">MYHILCTKIDLCPDKWPGADRSESFHKAVMGSGTMRVFSDMIDVLTAPRESRKTIQFKGGLDNGRSQPGDDVF</sequence>